<accession>X0UW52</accession>
<organism evidence="1">
    <name type="scientific">marine sediment metagenome</name>
    <dbReference type="NCBI Taxonomy" id="412755"/>
    <lineage>
        <taxon>unclassified sequences</taxon>
        <taxon>metagenomes</taxon>
        <taxon>ecological metagenomes</taxon>
    </lineage>
</organism>
<evidence type="ECO:0000313" key="1">
    <source>
        <dbReference type="EMBL" id="GAG10069.1"/>
    </source>
</evidence>
<feature type="non-terminal residue" evidence="1">
    <location>
        <position position="1"/>
    </location>
</feature>
<protein>
    <recommendedName>
        <fullName evidence="2">C2H2-type domain-containing protein</fullName>
    </recommendedName>
</protein>
<dbReference type="AlphaFoldDB" id="X0UW52"/>
<feature type="non-terminal residue" evidence="1">
    <location>
        <position position="268"/>
    </location>
</feature>
<evidence type="ECO:0008006" key="2">
    <source>
        <dbReference type="Google" id="ProtNLM"/>
    </source>
</evidence>
<sequence>NDASARKNAENYYECICGKTYKHRQNLHIHKKKCDYTIEEEQVNQSLVELDNIDYKDLFLKMINENTELRKTMVVENQGLRDQISELIPMVGNHNNNKTINNKQRFNINIFLNEQCKDALTMNEFIDKIKVTMSDLTVTKDKGLSEGVSNIFIENMNKLSLHERPMHCTDVKRETVYIKCENEDTNEDSNTKWEKDPENKKLKKALKKISQKQHQKLDLWTEQHPKWMDNEALQREYIQLVKNCTDDLNEKKREEKVIKKLCNNAYLS</sequence>
<name>X0UW52_9ZZZZ</name>
<dbReference type="EMBL" id="BARS01024623">
    <property type="protein sequence ID" value="GAG10069.1"/>
    <property type="molecule type" value="Genomic_DNA"/>
</dbReference>
<comment type="caution">
    <text evidence="1">The sequence shown here is derived from an EMBL/GenBank/DDBJ whole genome shotgun (WGS) entry which is preliminary data.</text>
</comment>
<proteinExistence type="predicted"/>
<gene>
    <name evidence="1" type="ORF">S01H1_39069</name>
</gene>
<reference evidence="1" key="1">
    <citation type="journal article" date="2014" name="Front. Microbiol.">
        <title>High frequency of phylogenetically diverse reductive dehalogenase-homologous genes in deep subseafloor sedimentary metagenomes.</title>
        <authorList>
            <person name="Kawai M."/>
            <person name="Futagami T."/>
            <person name="Toyoda A."/>
            <person name="Takaki Y."/>
            <person name="Nishi S."/>
            <person name="Hori S."/>
            <person name="Arai W."/>
            <person name="Tsubouchi T."/>
            <person name="Morono Y."/>
            <person name="Uchiyama I."/>
            <person name="Ito T."/>
            <person name="Fujiyama A."/>
            <person name="Inagaki F."/>
            <person name="Takami H."/>
        </authorList>
    </citation>
    <scope>NUCLEOTIDE SEQUENCE</scope>
    <source>
        <strain evidence="1">Expedition CK06-06</strain>
    </source>
</reference>